<dbReference type="AlphaFoldDB" id="A0A5C5G2B0"/>
<comment type="caution">
    <text evidence="1">The sequence shown here is derived from an EMBL/GenBank/DDBJ whole genome shotgun (WGS) entry which is preliminary data.</text>
</comment>
<dbReference type="InterPro" id="IPR046341">
    <property type="entry name" value="SET_dom_sf"/>
</dbReference>
<proteinExistence type="predicted"/>
<dbReference type="EMBL" id="SOZI01000013">
    <property type="protein sequence ID" value="TNY23280.1"/>
    <property type="molecule type" value="Genomic_DNA"/>
</dbReference>
<evidence type="ECO:0000313" key="2">
    <source>
        <dbReference type="Proteomes" id="UP000311382"/>
    </source>
</evidence>
<organism evidence="1 2">
    <name type="scientific">Rhodotorula diobovata</name>
    <dbReference type="NCBI Taxonomy" id="5288"/>
    <lineage>
        <taxon>Eukaryota</taxon>
        <taxon>Fungi</taxon>
        <taxon>Dikarya</taxon>
        <taxon>Basidiomycota</taxon>
        <taxon>Pucciniomycotina</taxon>
        <taxon>Microbotryomycetes</taxon>
        <taxon>Sporidiobolales</taxon>
        <taxon>Sporidiobolaceae</taxon>
        <taxon>Rhodotorula</taxon>
    </lineage>
</organism>
<evidence type="ECO:0000313" key="1">
    <source>
        <dbReference type="EMBL" id="TNY23280.1"/>
    </source>
</evidence>
<keyword evidence="2" id="KW-1185">Reference proteome</keyword>
<dbReference type="Gene3D" id="2.170.270.10">
    <property type="entry name" value="SET domain"/>
    <property type="match status" value="1"/>
</dbReference>
<gene>
    <name evidence="1" type="ORF">DMC30DRAFT_390011</name>
</gene>
<accession>A0A5C5G2B0</accession>
<protein>
    <submittedName>
        <fullName evidence="1">Uncharacterized protein</fullName>
    </submittedName>
</protein>
<sequence length="280" mass="31857">MALFINASAFNHSCVANTYWNLVGDVLVVRARTPIKKGKEVYISRSYLLAASRDPEMHDLTLEPHFPKSGCPCAFCASLRRDGPDVIQERIRLDEELGYVETEFSKRVLEHHDLQTLNRLGKQHSTLLKQLQATWRDDNTQPRPVLAHHYAFATRILLTVDPGRGIVDKGNMSELVYRLLQATGAEFYLTPDRLYFTTAPLCASYWLGVGLTAIAVYYADQGTKEGDRQAVGFLTLVADLSRLEHGDDTERWWRRDGARLVRYERFKEHVFKGLSSAVRA</sequence>
<dbReference type="STRING" id="5288.A0A5C5G2B0"/>
<name>A0A5C5G2B0_9BASI</name>
<dbReference type="Proteomes" id="UP000311382">
    <property type="component" value="Unassembled WGS sequence"/>
</dbReference>
<dbReference type="OrthoDB" id="5945798at2759"/>
<dbReference type="SUPFAM" id="SSF82199">
    <property type="entry name" value="SET domain"/>
    <property type="match status" value="1"/>
</dbReference>
<reference evidence="1 2" key="1">
    <citation type="submission" date="2019-03" db="EMBL/GenBank/DDBJ databases">
        <title>Rhodosporidium diobovatum UCD-FST 08-225 genome sequencing, assembly, and annotation.</title>
        <authorList>
            <person name="Fakankun I.U."/>
            <person name="Fristensky B."/>
            <person name="Levin D.B."/>
        </authorList>
    </citation>
    <scope>NUCLEOTIDE SEQUENCE [LARGE SCALE GENOMIC DNA]</scope>
    <source>
        <strain evidence="1 2">UCD-FST 08-225</strain>
    </source>
</reference>